<dbReference type="GO" id="GO:0006629">
    <property type="term" value="P:lipid metabolic process"/>
    <property type="evidence" value="ECO:0007669"/>
    <property type="project" value="InterPro"/>
</dbReference>
<dbReference type="GO" id="GO:0008081">
    <property type="term" value="F:phosphoric diester hydrolase activity"/>
    <property type="evidence" value="ECO:0007669"/>
    <property type="project" value="InterPro"/>
</dbReference>
<evidence type="ECO:0000313" key="2">
    <source>
        <dbReference type="EMBL" id="QIK52623.1"/>
    </source>
</evidence>
<dbReference type="AlphaFoldDB" id="A0A6G7WK28"/>
<gene>
    <name evidence="2" type="ORF">G7058_11500</name>
</gene>
<evidence type="ECO:0000313" key="3">
    <source>
        <dbReference type="Proteomes" id="UP000501830"/>
    </source>
</evidence>
<proteinExistence type="predicted"/>
<dbReference type="SUPFAM" id="SSF51695">
    <property type="entry name" value="PLC-like phosphodiesterases"/>
    <property type="match status" value="1"/>
</dbReference>
<protein>
    <submittedName>
        <fullName evidence="2">Glycerophosphodiester phosphodiesterase</fullName>
    </submittedName>
</protein>
<dbReference type="PANTHER" id="PTHR46211">
    <property type="entry name" value="GLYCEROPHOSPHORYL DIESTER PHOSPHODIESTERASE"/>
    <property type="match status" value="1"/>
</dbReference>
<keyword evidence="3" id="KW-1185">Reference proteome</keyword>
<accession>A0A6G7WK28</accession>
<dbReference type="EMBL" id="CP049889">
    <property type="protein sequence ID" value="QIK52623.1"/>
    <property type="molecule type" value="Genomic_DNA"/>
</dbReference>
<dbReference type="InterPro" id="IPR030395">
    <property type="entry name" value="GP_PDE_dom"/>
</dbReference>
<dbReference type="PROSITE" id="PS51704">
    <property type="entry name" value="GP_PDE"/>
    <property type="match status" value="1"/>
</dbReference>
<dbReference type="RefSeq" id="WP_166063658.1">
    <property type="nucleotide sequence ID" value="NZ_CP049889.1"/>
</dbReference>
<feature type="domain" description="GP-PDE" evidence="1">
    <location>
        <begin position="3"/>
        <end position="239"/>
    </location>
</feature>
<name>A0A6G7WK28_9LACT</name>
<dbReference type="KEGG" id="jpo:G7058_11500"/>
<dbReference type="PANTHER" id="PTHR46211:SF1">
    <property type="entry name" value="GLYCEROPHOSPHODIESTER PHOSPHODIESTERASE, CYTOPLASMIC"/>
    <property type="match status" value="1"/>
</dbReference>
<dbReference type="PROSITE" id="PS50007">
    <property type="entry name" value="PIPLC_X_DOMAIN"/>
    <property type="match status" value="1"/>
</dbReference>
<evidence type="ECO:0000259" key="1">
    <source>
        <dbReference type="PROSITE" id="PS51704"/>
    </source>
</evidence>
<reference evidence="2 3" key="1">
    <citation type="journal article" date="2017" name="Int. J. Syst. Evol. Microbiol.">
        <title>Jeotgalibaca porci sp. nov. and Jeotgalibaca arthritidis sp. nov., isolated from pigs, and emended description of the genus Jeotgalibaca.</title>
        <authorList>
            <person name="Zamora L."/>
            <person name="Perez-Sancho M."/>
            <person name="Dominguez L."/>
            <person name="Fernandez-Garayzabal J.F."/>
            <person name="Vela A.I."/>
        </authorList>
    </citation>
    <scope>NUCLEOTIDE SEQUENCE [LARGE SCALE GENOMIC DNA]</scope>
    <source>
        <strain evidence="2 3">CCUG 69148</strain>
    </source>
</reference>
<dbReference type="GeneID" id="94553914"/>
<dbReference type="Gene3D" id="3.20.20.190">
    <property type="entry name" value="Phosphatidylinositol (PI) phosphodiesterase"/>
    <property type="match status" value="1"/>
</dbReference>
<dbReference type="InterPro" id="IPR017946">
    <property type="entry name" value="PLC-like_Pdiesterase_TIM-brl"/>
</dbReference>
<dbReference type="Pfam" id="PF03009">
    <property type="entry name" value="GDPD"/>
    <property type="match status" value="1"/>
</dbReference>
<dbReference type="CDD" id="cd08563">
    <property type="entry name" value="GDPD_TtGDE_like"/>
    <property type="match status" value="1"/>
</dbReference>
<sequence>MRTLILGHRGSKGTAPENTLISFKKALLTGCDGLELDVHLSKDGIPVVIHDETVDRTTNAKGLVSSFTLKELKQMDAGKWFNRTFQGEKVPTLEEVLVLLSEENFTGLLNIELKTDRIPYENIEATVLNLVKTFQPAYKVVYSSFNYETLERLTAQDAKAAFGVLFGKMGLEADQLSNGLPVQAWHGRYTLINRMIQANKNKLPLRLWTVNSYFDLGYCLSKKVDTIITDYPGRAMKVRKRIQGE</sequence>
<dbReference type="Proteomes" id="UP000501830">
    <property type="component" value="Chromosome"/>
</dbReference>
<organism evidence="2 3">
    <name type="scientific">Jeotgalibaca porci</name>
    <dbReference type="NCBI Taxonomy" id="1868793"/>
    <lineage>
        <taxon>Bacteria</taxon>
        <taxon>Bacillati</taxon>
        <taxon>Bacillota</taxon>
        <taxon>Bacilli</taxon>
        <taxon>Lactobacillales</taxon>
        <taxon>Carnobacteriaceae</taxon>
        <taxon>Jeotgalibaca</taxon>
    </lineage>
</organism>